<reference evidence="1 2" key="1">
    <citation type="submission" date="2019-02" db="EMBL/GenBank/DDBJ databases">
        <title>Complete genome sequence of Burkholderia cenocepacia phage BcepSaruman.</title>
        <authorList>
            <person name="Park K."/>
            <person name="Liu M."/>
            <person name="Gill J."/>
        </authorList>
    </citation>
    <scope>NUCLEOTIDE SEQUENCE [LARGE SCALE GENOMIC DNA]</scope>
</reference>
<sequence length="107" mass="11777">MTVLSKQDVALLNYIEIVLKRDTGADDALRQRFRDLRTEIENNALAAARYDAISHPLPIKSGSVFACLYLSEEGAVPVTRALHGADCDEAADAVLAGWAKEDERLNY</sequence>
<proteinExistence type="predicted"/>
<accession>A0A4D5ZDN9</accession>
<dbReference type="EMBL" id="MK552140">
    <property type="protein sequence ID" value="QBX06819.1"/>
    <property type="molecule type" value="Genomic_DNA"/>
</dbReference>
<organism evidence="1 2">
    <name type="scientific">Burkholderia phage BcepSaruman</name>
    <dbReference type="NCBI Taxonomy" id="2530032"/>
    <lineage>
        <taxon>Viruses</taxon>
        <taxon>Duplodnaviria</taxon>
        <taxon>Heunggongvirae</taxon>
        <taxon>Uroviricota</taxon>
        <taxon>Caudoviricetes</taxon>
        <taxon>Sarumanvirus</taxon>
        <taxon>Sarumanvirus bcepsaruman</taxon>
    </lineage>
</organism>
<dbReference type="Proteomes" id="UP000296455">
    <property type="component" value="Segment"/>
</dbReference>
<gene>
    <name evidence="1" type="ORF">BcepSaruman_406</name>
</gene>
<protein>
    <submittedName>
        <fullName evidence="1">Uncharacterized protein</fullName>
    </submittedName>
</protein>
<evidence type="ECO:0000313" key="1">
    <source>
        <dbReference type="EMBL" id="QBX06819.1"/>
    </source>
</evidence>
<name>A0A4D5ZDN9_9CAUD</name>
<keyword evidence="2" id="KW-1185">Reference proteome</keyword>
<evidence type="ECO:0000313" key="2">
    <source>
        <dbReference type="Proteomes" id="UP000296455"/>
    </source>
</evidence>